<keyword evidence="1" id="KW-0614">Plasmid</keyword>
<gene>
    <name evidence="1" type="ORF">CBM2636_MP21216</name>
</gene>
<organism evidence="1 2">
    <name type="scientific">Cupriavidus taiwanensis</name>
    <dbReference type="NCBI Taxonomy" id="164546"/>
    <lineage>
        <taxon>Bacteria</taxon>
        <taxon>Pseudomonadati</taxon>
        <taxon>Pseudomonadota</taxon>
        <taxon>Betaproteobacteria</taxon>
        <taxon>Burkholderiales</taxon>
        <taxon>Burkholderiaceae</taxon>
        <taxon>Cupriavidus</taxon>
    </lineage>
</organism>
<dbReference type="AlphaFoldDB" id="A0A9Q7V100"/>
<geneLocation type="plasmid" evidence="2">
    <name>cbm2636_mp</name>
</geneLocation>
<reference evidence="1 2" key="1">
    <citation type="submission" date="2018-01" db="EMBL/GenBank/DDBJ databases">
        <authorList>
            <person name="Clerissi C."/>
        </authorList>
    </citation>
    <scope>NUCLEOTIDE SEQUENCE [LARGE SCALE GENOMIC DNA]</scope>
    <source>
        <strain evidence="1">Cupriavidus taiwanensis SWF 66322</strain>
        <plasmid evidence="2">cbm2636_mp</plasmid>
    </source>
</reference>
<proteinExistence type="predicted"/>
<name>A0A9Q7V100_9BURK</name>
<accession>A0A9Q7V100</accession>
<dbReference type="Proteomes" id="UP000254259">
    <property type="component" value="Plasmid CBM2636_mp"/>
</dbReference>
<protein>
    <submittedName>
        <fullName evidence="1">Uncharacterized protein</fullName>
    </submittedName>
</protein>
<evidence type="ECO:0000313" key="1">
    <source>
        <dbReference type="EMBL" id="SPD68366.1"/>
    </source>
</evidence>
<evidence type="ECO:0000313" key="2">
    <source>
        <dbReference type="Proteomes" id="UP000254259"/>
    </source>
</evidence>
<sequence length="79" mass="8875">MEPLSAFYATRFENIAAATLCPFYRGTLSFESDGVSVAEWHFRHSNPPQLDGGCLSTTPIHFRCRYGSHTLAKDSRHRG</sequence>
<dbReference type="EMBL" id="LT984814">
    <property type="protein sequence ID" value="SPD68366.1"/>
    <property type="molecule type" value="Genomic_DNA"/>
</dbReference>